<keyword evidence="2" id="KW-1185">Reference proteome</keyword>
<sequence>MDTDFGQDQHKNYCKNLCLQKTNKAVLEKYVETTEEGRQAEEEFYNRYIDYLRKFSHLLDAICTFVFDFLEYAEKYNSNQLKSLLDRRFLKLNALKCEVLYLFGAILLLLENEFPGYTKERIFVAYYRSSAEFHSNLEMLVSLLRNRKEPFENCFIQLKVNSAFVDHVINFLKSYTTLEDSDYLHEQISNEKQAAMIYTCLYFKPDHLHNQFNVMRQIVDKYFADKWVISLHLELKVNLCDKWDGYKAASAALQNTIHSTTVARNAAEKAQTIRAYQLPSALLAVENLGDYGKLISEYNAHLRWLVLHSTPGETKQKKSLAVLNLVNSNTKLSSKDLVSFLTKLAYFEYKFRQSCLHLITRKREDCSRLKSKVCSIFDQIIVFLDNPVSMQTSINWNEKLKNWLQTIKKCVAKISEVSELHTGELIILNQYFSMVSNQLNRLMNICLVDNAFLERLNSRTDCIYLLQFLDQSTTHLEELLKEEALSVKHIFLKLSASIANLIGSFIEDQGKCDILSTFYHKRLEIRLKKIIQAIPRAIFSGMDELQNLFSPIYTIQIQKQMVKQFADLDRRRLLAQKTSEITKLSLGISNMCISRLGNVEIQPRELLINGLREELAQKLRRILTLCQENILRTLVNQSSQLKAFRKAFLFVCEHIGVNGVAMWQAEIQAIVGSAFTSQRAEVKNKLLLSLPAIAQQTHNKKPVVIQLIDYILSSTNPRTSVYNCLKNEWRSVDGKKTEFTLDFFTAIENWFPGIGLSSLGRVISFNICSLLKSLRHEIEKASGICQSLPQNIDHKYIENLKMSSAFNELQRKLVTFYCKIGQLQTLQRSLKFSMEENLKVQMEAMLNSSKNFLRALSIEKTAMPLKNSENVAFYFANLELIKENGKEIQQKNARNTSALLFASMVVYFSSATATKKSEHMDRSVVLWGLTTVIQRLGLWSQFCTLTQLLLNDRDIIESLKNVSLLLPVSTIPQK</sequence>
<accession>A0A915DMD6</accession>
<proteinExistence type="inferred from homology"/>
<dbReference type="GO" id="GO:0051125">
    <property type="term" value="P:regulation of actin nucleation"/>
    <property type="evidence" value="ECO:0007669"/>
    <property type="project" value="TreeGrafter"/>
</dbReference>
<reference evidence="3" key="1">
    <citation type="submission" date="2022-11" db="UniProtKB">
        <authorList>
            <consortium name="WormBaseParasite"/>
        </authorList>
    </citation>
    <scope>IDENTIFICATION</scope>
</reference>
<organism evidence="2 3">
    <name type="scientific">Ditylenchus dipsaci</name>
    <dbReference type="NCBI Taxonomy" id="166011"/>
    <lineage>
        <taxon>Eukaryota</taxon>
        <taxon>Metazoa</taxon>
        <taxon>Ecdysozoa</taxon>
        <taxon>Nematoda</taxon>
        <taxon>Chromadorea</taxon>
        <taxon>Rhabditida</taxon>
        <taxon>Tylenchina</taxon>
        <taxon>Tylenchomorpha</taxon>
        <taxon>Sphaerularioidea</taxon>
        <taxon>Anguinidae</taxon>
        <taxon>Anguininae</taxon>
        <taxon>Ditylenchus</taxon>
    </lineage>
</organism>
<dbReference type="GO" id="GO:0005768">
    <property type="term" value="C:endosome"/>
    <property type="evidence" value="ECO:0007669"/>
    <property type="project" value="TreeGrafter"/>
</dbReference>
<dbReference type="PANTHER" id="PTHR15691">
    <property type="entry name" value="WASH COMPLEX SUBUNIT 5"/>
    <property type="match status" value="1"/>
</dbReference>
<dbReference type="Proteomes" id="UP000887574">
    <property type="component" value="Unplaced"/>
</dbReference>
<evidence type="ECO:0000313" key="3">
    <source>
        <dbReference type="WBParaSite" id="jg21102.2"/>
    </source>
</evidence>
<comment type="similarity">
    <text evidence="1">Belongs to the strumpellin family.</text>
</comment>
<protein>
    <submittedName>
        <fullName evidence="3">WASH complex subunit strumpellin</fullName>
    </submittedName>
</protein>
<evidence type="ECO:0000256" key="1">
    <source>
        <dbReference type="ARBA" id="ARBA00006224"/>
    </source>
</evidence>
<dbReference type="WBParaSite" id="jg21102.2">
    <property type="protein sequence ID" value="jg21102.2"/>
    <property type="gene ID" value="jg21102"/>
</dbReference>
<dbReference type="GO" id="GO:0140285">
    <property type="term" value="P:endosome fission"/>
    <property type="evidence" value="ECO:0007669"/>
    <property type="project" value="TreeGrafter"/>
</dbReference>
<dbReference type="PANTHER" id="PTHR15691:SF6">
    <property type="entry name" value="WASH COMPLEX SUBUNIT 5"/>
    <property type="match status" value="1"/>
</dbReference>
<dbReference type="AlphaFoldDB" id="A0A915DMD6"/>
<dbReference type="GO" id="GO:0030041">
    <property type="term" value="P:actin filament polymerization"/>
    <property type="evidence" value="ECO:0007669"/>
    <property type="project" value="TreeGrafter"/>
</dbReference>
<dbReference type="InterPro" id="IPR019393">
    <property type="entry name" value="WASH_strumpellin"/>
</dbReference>
<dbReference type="GO" id="GO:0071203">
    <property type="term" value="C:WASH complex"/>
    <property type="evidence" value="ECO:0007669"/>
    <property type="project" value="InterPro"/>
</dbReference>
<evidence type="ECO:0000313" key="2">
    <source>
        <dbReference type="Proteomes" id="UP000887574"/>
    </source>
</evidence>
<dbReference type="GO" id="GO:0007032">
    <property type="term" value="P:endosome organization"/>
    <property type="evidence" value="ECO:0007669"/>
    <property type="project" value="TreeGrafter"/>
</dbReference>
<dbReference type="Pfam" id="PF10266">
    <property type="entry name" value="Strumpellin"/>
    <property type="match status" value="1"/>
</dbReference>
<name>A0A915DMD6_9BILA</name>